<protein>
    <recommendedName>
        <fullName evidence="3">Cupin domain-containing protein</fullName>
    </recommendedName>
</protein>
<dbReference type="EMBL" id="JAXOTQ010000049">
    <property type="protein sequence ID" value="MDZ5493606.1"/>
    <property type="molecule type" value="Genomic_DNA"/>
</dbReference>
<evidence type="ECO:0008006" key="3">
    <source>
        <dbReference type="Google" id="ProtNLM"/>
    </source>
</evidence>
<dbReference type="Gene3D" id="2.60.120.10">
    <property type="entry name" value="Jelly Rolls"/>
    <property type="match status" value="1"/>
</dbReference>
<sequence>MRRGVELSEHENPGQATVLVLRGRVELIGSAASWTGRQGDLILVPPERHRLVTRTR</sequence>
<reference evidence="1 2" key="1">
    <citation type="submission" date="2023-12" db="EMBL/GenBank/DDBJ databases">
        <title>Micromonospora sp. nov., isolated from Atacama Desert.</title>
        <authorList>
            <person name="Carro L."/>
            <person name="Golinska P."/>
            <person name="Klenk H.-P."/>
            <person name="Goodfellow M."/>
        </authorList>
    </citation>
    <scope>NUCLEOTIDE SEQUENCE [LARGE SCALE GENOMIC DNA]</scope>
    <source>
        <strain evidence="1 2">4G53</strain>
    </source>
</reference>
<accession>A0ABU5JM02</accession>
<gene>
    <name evidence="1" type="ORF">U2F25_29785</name>
</gene>
<dbReference type="InterPro" id="IPR011051">
    <property type="entry name" value="RmlC_Cupin_sf"/>
</dbReference>
<keyword evidence="2" id="KW-1185">Reference proteome</keyword>
<comment type="caution">
    <text evidence="1">The sequence shown here is derived from an EMBL/GenBank/DDBJ whole genome shotgun (WGS) entry which is preliminary data.</text>
</comment>
<name>A0ABU5JM02_9ACTN</name>
<dbReference type="RefSeq" id="WP_322443182.1">
    <property type="nucleotide sequence ID" value="NZ_JAXOTQ010000049.1"/>
</dbReference>
<dbReference type="InterPro" id="IPR014710">
    <property type="entry name" value="RmlC-like_jellyroll"/>
</dbReference>
<dbReference type="SUPFAM" id="SSF51182">
    <property type="entry name" value="RmlC-like cupins"/>
    <property type="match status" value="1"/>
</dbReference>
<organism evidence="1 2">
    <name type="scientific">Micromonospora sicca</name>
    <dbReference type="NCBI Taxonomy" id="2202420"/>
    <lineage>
        <taxon>Bacteria</taxon>
        <taxon>Bacillati</taxon>
        <taxon>Actinomycetota</taxon>
        <taxon>Actinomycetes</taxon>
        <taxon>Micromonosporales</taxon>
        <taxon>Micromonosporaceae</taxon>
        <taxon>Micromonospora</taxon>
    </lineage>
</organism>
<evidence type="ECO:0000313" key="2">
    <source>
        <dbReference type="Proteomes" id="UP001290101"/>
    </source>
</evidence>
<proteinExistence type="predicted"/>
<dbReference type="Proteomes" id="UP001290101">
    <property type="component" value="Unassembled WGS sequence"/>
</dbReference>
<evidence type="ECO:0000313" key="1">
    <source>
        <dbReference type="EMBL" id="MDZ5493606.1"/>
    </source>
</evidence>